<dbReference type="KEGG" id="hcb:HCBAA847_0973"/>
<dbReference type="Gene3D" id="3.40.50.1980">
    <property type="entry name" value="Nitrogenase molybdenum iron protein domain"/>
    <property type="match status" value="2"/>
</dbReference>
<dbReference type="Proteomes" id="UP000006036">
    <property type="component" value="Chromosome 1"/>
</dbReference>
<keyword evidence="3" id="KW-0732">Signal</keyword>
<dbReference type="EMBL" id="AP012492">
    <property type="protein sequence ID" value="BAM32211.1"/>
    <property type="molecule type" value="Genomic_DNA"/>
</dbReference>
<dbReference type="Pfam" id="PF01297">
    <property type="entry name" value="ZnuA"/>
    <property type="match status" value="1"/>
</dbReference>
<reference evidence="4" key="3">
    <citation type="submission" date="2012-07" db="EMBL/GenBank/DDBJ databases">
        <authorList>
            <person name="Akiyama T."/>
            <person name="Takeshita N."/>
            <person name="Ohmagari N."/>
            <person name="Kirikae T."/>
        </authorList>
    </citation>
    <scope>NUCLEOTIDE SEQUENCE</scope>
    <source>
        <strain evidence="4">ATCC BAA-847</strain>
    </source>
</reference>
<dbReference type="PRINTS" id="PR00691">
    <property type="entry name" value="ADHESINB"/>
</dbReference>
<dbReference type="SUPFAM" id="SSF53807">
    <property type="entry name" value="Helical backbone' metal receptor"/>
    <property type="match status" value="1"/>
</dbReference>
<reference evidence="5" key="1">
    <citation type="submission" date="2008-08" db="EMBL/GenBank/DDBJ databases">
        <title>Annotation of Helicobacter cinaedi strain CCUG 18818.</title>
        <authorList>
            <consortium name="The Broad Institute Genome Sequencing Platform"/>
            <person name="Fox J.G."/>
            <person name="Shen Z."/>
            <person name="Charoenlap N."/>
            <person name="Schauer D.B."/>
            <person name="Ward D."/>
            <person name="Mehta T."/>
            <person name="Young S."/>
            <person name="Jaffe D."/>
            <person name="Gnerre S."/>
            <person name="Berlin A."/>
            <person name="Heiman D."/>
            <person name="Hepburn T."/>
            <person name="Shea T."/>
            <person name="Sykes S."/>
            <person name="Alvarado L."/>
            <person name="Kodira C."/>
            <person name="Borodovsky M."/>
            <person name="Lander E."/>
            <person name="Galagan J."/>
            <person name="Nusbaum C."/>
            <person name="Birren B."/>
        </authorList>
    </citation>
    <scope>NUCLEOTIDE SEQUENCE</scope>
    <source>
        <strain evidence="5">CCUG 18818</strain>
    </source>
</reference>
<evidence type="ECO:0000313" key="7">
    <source>
        <dbReference type="Proteomes" id="UP000006036"/>
    </source>
</evidence>
<evidence type="ECO:0000256" key="2">
    <source>
        <dbReference type="ARBA" id="ARBA00022448"/>
    </source>
</evidence>
<gene>
    <name evidence="4" type="ORF">HCBAA847_0973</name>
    <name evidence="5" type="ORF">HCCG_01301</name>
</gene>
<dbReference type="GeneID" id="66539492"/>
<reference evidence="4 7" key="2">
    <citation type="journal article" date="2012" name="J. Bacteriol.">
        <title>Complete Genome Sequence of Helicobacter cinaedi Type Strain ATCC BAA-847.</title>
        <authorList>
            <person name="Miyoshi-Akiyama T."/>
            <person name="Takeshita N."/>
            <person name="Ohmagari N."/>
            <person name="Kirikae T."/>
        </authorList>
    </citation>
    <scope>NUCLEOTIDE SEQUENCE [LARGE SCALE GENOMIC DNA]</scope>
    <source>
        <strain evidence="4 7">ATCC BAA-847</strain>
    </source>
</reference>
<sequence>MKKIAYILLLLCLCGYAEPIKVLVSVLPQKQMLESIGKEYVEVEVLVPPSKSPEIYEPNIQQMKHIQNAEVFFGVGMPLESTWLKKFHSINPKLKYYNLSESHAHTLDSSSLSHSQDSKHSSTHTHNPHIWLSLKESQAQIAFIAKILSTLQPTHKDFFTTQSTQLTKELEQIYIQAQNLFAKYATKSFLVYHPAFGDFARDFDLEELSIEKDGKEAKGRDLRELIAQIKQRQIKALFIQPQYSKSRVQSLANELKLEILTLNPLKSQWLNSFALYACQIALSLDENNPKLQECLEKHFSKERNK</sequence>
<reference evidence="6" key="4">
    <citation type="journal article" date="2014" name="Genome Announc.">
        <title>Draft genome sequences of six enterohepatic helicobacter species isolated from humans and one from rhesus macaques.</title>
        <authorList>
            <person name="Shen Z."/>
            <person name="Sheh A."/>
            <person name="Young S.K."/>
            <person name="Abouelliel A."/>
            <person name="Ward D.V."/>
            <person name="Earl A.M."/>
            <person name="Fox J.G."/>
        </authorList>
    </citation>
    <scope>NUCLEOTIDE SEQUENCE [LARGE SCALE GENOMIC DNA]</scope>
    <source>
        <strain evidence="6">CCUG 18818</strain>
    </source>
</reference>
<dbReference type="InterPro" id="IPR050492">
    <property type="entry name" value="Bact_metal-bind_prot9"/>
</dbReference>
<protein>
    <submittedName>
        <fullName evidence="5">ABC transporter, substrate-binding protein</fullName>
    </submittedName>
    <submittedName>
        <fullName evidence="4">Cation ABC transporter</fullName>
    </submittedName>
</protein>
<dbReference type="InterPro" id="IPR006129">
    <property type="entry name" value="AdhesinB"/>
</dbReference>
<dbReference type="EMBL" id="DS990392">
    <property type="protein sequence ID" value="EFR46754.1"/>
    <property type="molecule type" value="Genomic_DNA"/>
</dbReference>
<dbReference type="PANTHER" id="PTHR42953:SF3">
    <property type="entry name" value="HIGH-AFFINITY ZINC UPTAKE SYSTEM PROTEIN ZNUA"/>
    <property type="match status" value="1"/>
</dbReference>
<proteinExistence type="inferred from homology"/>
<comment type="similarity">
    <text evidence="1">Belongs to the bacterial solute-binding protein 9 family.</text>
</comment>
<dbReference type="GO" id="GO:0007155">
    <property type="term" value="P:cell adhesion"/>
    <property type="evidence" value="ECO:0007669"/>
    <property type="project" value="InterPro"/>
</dbReference>
<accession>A0AAI8MMF7</accession>
<dbReference type="GO" id="GO:0030001">
    <property type="term" value="P:metal ion transport"/>
    <property type="evidence" value="ECO:0007669"/>
    <property type="project" value="InterPro"/>
</dbReference>
<dbReference type="GO" id="GO:0046872">
    <property type="term" value="F:metal ion binding"/>
    <property type="evidence" value="ECO:0007669"/>
    <property type="project" value="InterPro"/>
</dbReference>
<keyword evidence="6" id="KW-1185">Reference proteome</keyword>
<evidence type="ECO:0000256" key="1">
    <source>
        <dbReference type="ARBA" id="ARBA00011028"/>
    </source>
</evidence>
<evidence type="ECO:0000256" key="3">
    <source>
        <dbReference type="ARBA" id="ARBA00022729"/>
    </source>
</evidence>
<evidence type="ECO:0000313" key="5">
    <source>
        <dbReference type="EMBL" id="EFR46754.1"/>
    </source>
</evidence>
<organism evidence="4 7">
    <name type="scientific">Helicobacter cinaedi CCUG 18818 = ATCC BAA-847</name>
    <dbReference type="NCBI Taxonomy" id="537971"/>
    <lineage>
        <taxon>Bacteria</taxon>
        <taxon>Pseudomonadati</taxon>
        <taxon>Campylobacterota</taxon>
        <taxon>Epsilonproteobacteria</taxon>
        <taxon>Campylobacterales</taxon>
        <taxon>Helicobacteraceae</taxon>
        <taxon>Helicobacter</taxon>
    </lineage>
</organism>
<dbReference type="RefSeq" id="WP_002956621.1">
    <property type="nucleotide sequence ID" value="NC_020555.1"/>
</dbReference>
<keyword evidence="2" id="KW-0813">Transport</keyword>
<name>A0AAI8MMF7_9HELI</name>
<dbReference type="InterPro" id="IPR006127">
    <property type="entry name" value="ZnuA-like"/>
</dbReference>
<evidence type="ECO:0000313" key="6">
    <source>
        <dbReference type="Proteomes" id="UP000005755"/>
    </source>
</evidence>
<dbReference type="AlphaFoldDB" id="A0AAI8MMF7"/>
<dbReference type="PANTHER" id="PTHR42953">
    <property type="entry name" value="HIGH-AFFINITY ZINC UPTAKE SYSTEM PROTEIN ZNUA-RELATED"/>
    <property type="match status" value="1"/>
</dbReference>
<dbReference type="Proteomes" id="UP000005755">
    <property type="component" value="Unassembled WGS sequence"/>
</dbReference>
<evidence type="ECO:0000313" key="4">
    <source>
        <dbReference type="EMBL" id="BAM32211.1"/>
    </source>
</evidence>